<dbReference type="Pfam" id="PF13499">
    <property type="entry name" value="EF-hand_7"/>
    <property type="match status" value="1"/>
</dbReference>
<evidence type="ECO:0000256" key="5">
    <source>
        <dbReference type="ARBA" id="ARBA00022833"/>
    </source>
</evidence>
<protein>
    <submittedName>
        <fullName evidence="14">Uncharacterized protein</fullName>
    </submittedName>
</protein>
<dbReference type="EMBL" id="CALNXI010000218">
    <property type="protein sequence ID" value="CAH3022416.1"/>
    <property type="molecule type" value="Genomic_DNA"/>
</dbReference>
<evidence type="ECO:0000256" key="4">
    <source>
        <dbReference type="ARBA" id="ARBA00022771"/>
    </source>
</evidence>
<dbReference type="Gene3D" id="1.10.840.10">
    <property type="entry name" value="Ras guanine-nucleotide exchange factors catalytic domain"/>
    <property type="match status" value="1"/>
</dbReference>
<dbReference type="InterPro" id="IPR011992">
    <property type="entry name" value="EF-hand-dom_pair"/>
</dbReference>
<organism evidence="14 15">
    <name type="scientific">Porites evermanni</name>
    <dbReference type="NCBI Taxonomy" id="104178"/>
    <lineage>
        <taxon>Eukaryota</taxon>
        <taxon>Metazoa</taxon>
        <taxon>Cnidaria</taxon>
        <taxon>Anthozoa</taxon>
        <taxon>Hexacorallia</taxon>
        <taxon>Scleractinia</taxon>
        <taxon>Fungiina</taxon>
        <taxon>Poritidae</taxon>
        <taxon>Porites</taxon>
    </lineage>
</organism>
<keyword evidence="2 7" id="KW-0344">Guanine-nucleotide releasing factor</keyword>
<feature type="domain" description="N-terminal Ras-GEF" evidence="12">
    <location>
        <begin position="39"/>
        <end position="168"/>
    </location>
</feature>
<reference evidence="14 15" key="1">
    <citation type="submission" date="2022-05" db="EMBL/GenBank/DDBJ databases">
        <authorList>
            <consortium name="Genoscope - CEA"/>
            <person name="William W."/>
        </authorList>
    </citation>
    <scope>NUCLEOTIDE SEQUENCE [LARGE SCALE GENOMIC DNA]</scope>
</reference>
<dbReference type="CDD" id="cd00051">
    <property type="entry name" value="EFh"/>
    <property type="match status" value="1"/>
</dbReference>
<dbReference type="InterPro" id="IPR020454">
    <property type="entry name" value="DAG/PE-bd"/>
</dbReference>
<evidence type="ECO:0000256" key="6">
    <source>
        <dbReference type="ARBA" id="ARBA00022837"/>
    </source>
</evidence>
<keyword evidence="6" id="KW-0106">Calcium</keyword>
<dbReference type="Proteomes" id="UP001159427">
    <property type="component" value="Unassembled WGS sequence"/>
</dbReference>
<dbReference type="InterPro" id="IPR046349">
    <property type="entry name" value="C1-like_sf"/>
</dbReference>
<dbReference type="CDD" id="cd20808">
    <property type="entry name" value="C1_RASGRP"/>
    <property type="match status" value="1"/>
</dbReference>
<proteinExistence type="inferred from homology"/>
<gene>
    <name evidence="14" type="ORF">PEVE_00015305</name>
</gene>
<dbReference type="SMART" id="SM00147">
    <property type="entry name" value="RasGEF"/>
    <property type="match status" value="1"/>
</dbReference>
<feature type="domain" description="Phorbol-ester/DAG-type" evidence="11">
    <location>
        <begin position="551"/>
        <end position="601"/>
    </location>
</feature>
<feature type="domain" description="EF-hand" evidence="13">
    <location>
        <begin position="518"/>
        <end position="544"/>
    </location>
</feature>
<feature type="domain" description="Ras-GEF" evidence="10">
    <location>
        <begin position="196"/>
        <end position="442"/>
    </location>
</feature>
<accession>A0ABN8M2A3</accession>
<dbReference type="SUPFAM" id="SSF48366">
    <property type="entry name" value="Ras GEF"/>
    <property type="match status" value="1"/>
</dbReference>
<feature type="compositionally biased region" description="Basic and acidic residues" evidence="9">
    <location>
        <begin position="19"/>
        <end position="31"/>
    </location>
</feature>
<evidence type="ECO:0000259" key="13">
    <source>
        <dbReference type="PROSITE" id="PS50222"/>
    </source>
</evidence>
<dbReference type="Pfam" id="PF00617">
    <property type="entry name" value="RasGEF"/>
    <property type="match status" value="1"/>
</dbReference>
<name>A0ABN8M2A3_9CNID</name>
<evidence type="ECO:0000256" key="3">
    <source>
        <dbReference type="ARBA" id="ARBA00022723"/>
    </source>
</evidence>
<dbReference type="InterPro" id="IPR018247">
    <property type="entry name" value="EF_Hand_1_Ca_BS"/>
</dbReference>
<dbReference type="InterPro" id="IPR023578">
    <property type="entry name" value="Ras_GEF_dom_sf"/>
</dbReference>
<dbReference type="CDD" id="cd06224">
    <property type="entry name" value="REM"/>
    <property type="match status" value="1"/>
</dbReference>
<dbReference type="InterPro" id="IPR002048">
    <property type="entry name" value="EF_hand_dom"/>
</dbReference>
<keyword evidence="3" id="KW-0479">Metal-binding</keyword>
<comment type="caution">
    <text evidence="14">The sequence shown here is derived from an EMBL/GenBank/DDBJ whole genome shotgun (WGS) entry which is preliminary data.</text>
</comment>
<dbReference type="PROSITE" id="PS50222">
    <property type="entry name" value="EF_HAND_2"/>
    <property type="match status" value="2"/>
</dbReference>
<evidence type="ECO:0000256" key="9">
    <source>
        <dbReference type="SAM" id="MobiDB-lite"/>
    </source>
</evidence>
<evidence type="ECO:0000313" key="14">
    <source>
        <dbReference type="EMBL" id="CAH3022416.1"/>
    </source>
</evidence>
<feature type="coiled-coil region" evidence="8">
    <location>
        <begin position="681"/>
        <end position="728"/>
    </location>
</feature>
<dbReference type="PROSITE" id="PS00018">
    <property type="entry name" value="EF_HAND_1"/>
    <property type="match status" value="2"/>
</dbReference>
<feature type="domain" description="EF-hand" evidence="13">
    <location>
        <begin position="480"/>
        <end position="515"/>
    </location>
</feature>
<dbReference type="Pfam" id="PF00130">
    <property type="entry name" value="C1_1"/>
    <property type="match status" value="1"/>
</dbReference>
<dbReference type="SMART" id="SM00109">
    <property type="entry name" value="C1"/>
    <property type="match status" value="1"/>
</dbReference>
<feature type="region of interest" description="Disordered" evidence="9">
    <location>
        <begin position="1"/>
        <end position="31"/>
    </location>
</feature>
<dbReference type="CDD" id="cd00155">
    <property type="entry name" value="RasGEF"/>
    <property type="match status" value="1"/>
</dbReference>
<dbReference type="PROSITE" id="PS50009">
    <property type="entry name" value="RASGEF_CAT"/>
    <property type="match status" value="1"/>
</dbReference>
<evidence type="ECO:0000259" key="12">
    <source>
        <dbReference type="PROSITE" id="PS50212"/>
    </source>
</evidence>
<dbReference type="Pfam" id="PF00618">
    <property type="entry name" value="RasGEF_N"/>
    <property type="match status" value="1"/>
</dbReference>
<dbReference type="PRINTS" id="PR00008">
    <property type="entry name" value="DAGPEDOMAIN"/>
</dbReference>
<dbReference type="PROSITE" id="PS00479">
    <property type="entry name" value="ZF_DAG_PE_1"/>
    <property type="match status" value="1"/>
</dbReference>
<dbReference type="InterPro" id="IPR008937">
    <property type="entry name" value="Ras-like_GEF"/>
</dbReference>
<dbReference type="Gene3D" id="3.30.60.20">
    <property type="match status" value="1"/>
</dbReference>
<dbReference type="SUPFAM" id="SSF47473">
    <property type="entry name" value="EF-hand"/>
    <property type="match status" value="1"/>
</dbReference>
<dbReference type="InterPro" id="IPR000651">
    <property type="entry name" value="Ras-like_Gua-exchang_fac_N"/>
</dbReference>
<dbReference type="InterPro" id="IPR001895">
    <property type="entry name" value="RASGEF_cat_dom"/>
</dbReference>
<evidence type="ECO:0000256" key="2">
    <source>
        <dbReference type="ARBA" id="ARBA00022658"/>
    </source>
</evidence>
<evidence type="ECO:0000256" key="7">
    <source>
        <dbReference type="PROSITE-ProRule" id="PRU00168"/>
    </source>
</evidence>
<feature type="compositionally biased region" description="Basic and acidic residues" evidence="9">
    <location>
        <begin position="641"/>
        <end position="650"/>
    </location>
</feature>
<comment type="similarity">
    <text evidence="1">Belongs to the RASGRP family.</text>
</comment>
<dbReference type="Gene3D" id="1.20.870.10">
    <property type="entry name" value="Son of sevenless (SoS) protein Chain: S domain 1"/>
    <property type="match status" value="1"/>
</dbReference>
<dbReference type="PANTHER" id="PTHR23113:SF252">
    <property type="entry name" value="RAS GUANYL-RELEASING PROTEIN 3"/>
    <property type="match status" value="1"/>
</dbReference>
<dbReference type="InterPro" id="IPR036964">
    <property type="entry name" value="RASGEF_cat_dom_sf"/>
</dbReference>
<dbReference type="PROSITE" id="PS50081">
    <property type="entry name" value="ZF_DAG_PE_2"/>
    <property type="match status" value="1"/>
</dbReference>
<keyword evidence="5" id="KW-0862">Zinc</keyword>
<keyword evidence="15" id="KW-1185">Reference proteome</keyword>
<evidence type="ECO:0000256" key="1">
    <source>
        <dbReference type="ARBA" id="ARBA00009566"/>
    </source>
</evidence>
<feature type="region of interest" description="Disordered" evidence="9">
    <location>
        <begin position="627"/>
        <end position="661"/>
    </location>
</feature>
<sequence>MTNDARSQEESTETIDMTNDVHSDKQPRIDDDFITSDEEQRYQRAASLDKLVDYCVEEFAGGNPQPTMSEAFLSNCVFMTYKWFLSSEELLKKFMQRYSDFSNSSNKQQRKFRTSLCYAVGFWMTRYGNDFKKNEKLTSLLKEFHKSVEFEVEREAIDPSNIGVEEMRQHSFSGGTVGEQQPLGQRKGSMAFKDLSATTIAEQLTFLEYRMLRRIPFSEWKTYVLTGKLKDTTYLDRYVALFNGVSRWVQGMVLNCVSPQERAACFEKFQQTAKHLKELQNFNGLMAVAGGLRSTALSRLQKTQELLSQDCREFMKLLMEFLSSNGNYAFYRKALNDAANGFHIPILKFSSFMNKRWVPSVGIQLKDFIALHTVLRDKTDDGLLNVQKMIRLAHIMSPLLPGHSSQPPIQPNMDLIKMLRVSLQPRLTEEELYELSLAREPRSPSSSSPGSQTSEQNLMFADWAAELLHSAPDPDTTARHVSSMVDAVFKIYDVNKDGSISVEEFEAIATNFPFIDSFGVIDVNSDGVISKEEMKSYFMKANCHELSKGFSHNFQETTYFTPTYCDHCGGLLWGIIKQGYRCKDCHINCHKHCKAEVVKNCQKPAPQSHEISPRKSVLLRSKLRSRMKLHKHHSDGSLKSIGREKRRSMDSLRSINGESDSKRYSDYSLRSFNGDCVSIPIDQYEQLLKAQQCNEEILLENARLRGELQVAQRNESSLREQLASLKQTTVTFIMDQMDALQMHKDTQV</sequence>
<evidence type="ECO:0000259" key="11">
    <source>
        <dbReference type="PROSITE" id="PS50081"/>
    </source>
</evidence>
<evidence type="ECO:0000256" key="8">
    <source>
        <dbReference type="SAM" id="Coils"/>
    </source>
</evidence>
<evidence type="ECO:0000313" key="15">
    <source>
        <dbReference type="Proteomes" id="UP001159427"/>
    </source>
</evidence>
<keyword evidence="8" id="KW-0175">Coiled coil</keyword>
<dbReference type="PROSITE" id="PS50212">
    <property type="entry name" value="RASGEF_NTER"/>
    <property type="match status" value="1"/>
</dbReference>
<dbReference type="SMART" id="SM00054">
    <property type="entry name" value="EFh"/>
    <property type="match status" value="2"/>
</dbReference>
<dbReference type="SMART" id="SM00229">
    <property type="entry name" value="RasGEFN"/>
    <property type="match status" value="1"/>
</dbReference>
<dbReference type="SUPFAM" id="SSF57889">
    <property type="entry name" value="Cysteine-rich domain"/>
    <property type="match status" value="1"/>
</dbReference>
<dbReference type="Gene3D" id="1.10.238.10">
    <property type="entry name" value="EF-hand"/>
    <property type="match status" value="1"/>
</dbReference>
<dbReference type="PANTHER" id="PTHR23113">
    <property type="entry name" value="GUANINE NUCLEOTIDE EXCHANGE FACTOR"/>
    <property type="match status" value="1"/>
</dbReference>
<dbReference type="InterPro" id="IPR002219">
    <property type="entry name" value="PKC_DAG/PE"/>
</dbReference>
<keyword evidence="4" id="KW-0863">Zinc-finger</keyword>
<evidence type="ECO:0000259" key="10">
    <source>
        <dbReference type="PROSITE" id="PS50009"/>
    </source>
</evidence>